<dbReference type="EMBL" id="LR796223">
    <property type="protein sequence ID" value="CAB4128436.1"/>
    <property type="molecule type" value="Genomic_DNA"/>
</dbReference>
<dbReference type="InterPro" id="IPR038713">
    <property type="entry name" value="Terminase_Gp1_N_sf"/>
</dbReference>
<dbReference type="GO" id="GO:0051276">
    <property type="term" value="P:chromosome organization"/>
    <property type="evidence" value="ECO:0007669"/>
    <property type="project" value="InterPro"/>
</dbReference>
<accession>A0A6J7WIE5</accession>
<protein>
    <submittedName>
        <fullName evidence="2">Terminase small subunit</fullName>
    </submittedName>
</protein>
<dbReference type="InterPro" id="IPR005335">
    <property type="entry name" value="Terminase_ssu"/>
</dbReference>
<dbReference type="Gene3D" id="1.10.10.1400">
    <property type="entry name" value="Terminase, small subunit, N-terminal DNA-binding domain, HTH motif"/>
    <property type="match status" value="1"/>
</dbReference>
<dbReference type="Pfam" id="PF03592">
    <property type="entry name" value="Terminase_2"/>
    <property type="match status" value="1"/>
</dbReference>
<name>A0A6J7WIE5_9CAUD</name>
<proteinExistence type="predicted"/>
<dbReference type="EMBL" id="LR798245">
    <property type="protein sequence ID" value="CAB5216886.1"/>
    <property type="molecule type" value="Genomic_DNA"/>
</dbReference>
<reference evidence="2" key="1">
    <citation type="submission" date="2020-05" db="EMBL/GenBank/DDBJ databases">
        <authorList>
            <person name="Chiriac C."/>
            <person name="Salcher M."/>
            <person name="Ghai R."/>
            <person name="Kavagutti S V."/>
        </authorList>
    </citation>
    <scope>NUCLEOTIDE SEQUENCE</scope>
</reference>
<evidence type="ECO:0000313" key="2">
    <source>
        <dbReference type="EMBL" id="CAB5216886.1"/>
    </source>
</evidence>
<sequence length="174" mass="19651">MPKRAVDEFGNEIPTKRELAFAEFLASDPGMNRTKAAKLAGYSKRSAMQIGSKKLIKDEPVIKEFELKREEALKPIKEELKIDKDYFFNTLRDLIETIKDTTSEHFDPSALNQSLGLLGKSLGLMTDKVQLNAKVDSTHNIEMVKVIESDSHSLDALRLMMRRTPEAAPMVLDQ</sequence>
<organism evidence="2">
    <name type="scientific">uncultured Caudovirales phage</name>
    <dbReference type="NCBI Taxonomy" id="2100421"/>
    <lineage>
        <taxon>Viruses</taxon>
        <taxon>Duplodnaviria</taxon>
        <taxon>Heunggongvirae</taxon>
        <taxon>Uroviricota</taxon>
        <taxon>Caudoviricetes</taxon>
        <taxon>Peduoviridae</taxon>
        <taxon>Maltschvirus</taxon>
        <taxon>Maltschvirus maltsch</taxon>
    </lineage>
</organism>
<evidence type="ECO:0000313" key="1">
    <source>
        <dbReference type="EMBL" id="CAB4128436.1"/>
    </source>
</evidence>
<gene>
    <name evidence="1" type="ORF">UFOVP103_43</name>
    <name evidence="2" type="ORF">UFOVP197_12</name>
</gene>